<comment type="caution">
    <text evidence="2">The sequence shown here is derived from an EMBL/GenBank/DDBJ whole genome shotgun (WGS) entry which is preliminary data.</text>
</comment>
<accession>A0ABR2W712</accession>
<gene>
    <name evidence="2" type="ORF">K7432_003475</name>
</gene>
<name>A0ABR2W712_9FUNG</name>
<reference evidence="2 3" key="1">
    <citation type="submission" date="2023-04" db="EMBL/GenBank/DDBJ databases">
        <title>Genome of Basidiobolus ranarum AG-B5.</title>
        <authorList>
            <person name="Stajich J.E."/>
            <person name="Carter-House D."/>
            <person name="Gryganskyi A."/>
        </authorList>
    </citation>
    <scope>NUCLEOTIDE SEQUENCE [LARGE SCALE GENOMIC DNA]</scope>
    <source>
        <strain evidence="2 3">AG-B5</strain>
    </source>
</reference>
<evidence type="ECO:0000313" key="3">
    <source>
        <dbReference type="Proteomes" id="UP001479436"/>
    </source>
</evidence>
<keyword evidence="1" id="KW-0812">Transmembrane</keyword>
<protein>
    <submittedName>
        <fullName evidence="2">Uncharacterized protein</fullName>
    </submittedName>
</protein>
<sequence length="87" mass="9770">MQNLCAGIKRVLLALFINCILMIFIIIMIALYPGGRLAIVIFHFSLGITCKLIADALFLILRPFDIPVVDSLDHVPCFDMAEEYISK</sequence>
<evidence type="ECO:0000256" key="1">
    <source>
        <dbReference type="SAM" id="Phobius"/>
    </source>
</evidence>
<dbReference type="Proteomes" id="UP001479436">
    <property type="component" value="Unassembled WGS sequence"/>
</dbReference>
<feature type="transmembrane region" description="Helical" evidence="1">
    <location>
        <begin position="38"/>
        <end position="61"/>
    </location>
</feature>
<keyword evidence="1" id="KW-1133">Transmembrane helix</keyword>
<organism evidence="2 3">
    <name type="scientific">Basidiobolus ranarum</name>
    <dbReference type="NCBI Taxonomy" id="34480"/>
    <lineage>
        <taxon>Eukaryota</taxon>
        <taxon>Fungi</taxon>
        <taxon>Fungi incertae sedis</taxon>
        <taxon>Zoopagomycota</taxon>
        <taxon>Entomophthoromycotina</taxon>
        <taxon>Basidiobolomycetes</taxon>
        <taxon>Basidiobolales</taxon>
        <taxon>Basidiobolaceae</taxon>
        <taxon>Basidiobolus</taxon>
    </lineage>
</organism>
<evidence type="ECO:0000313" key="2">
    <source>
        <dbReference type="EMBL" id="KAK9721368.1"/>
    </source>
</evidence>
<keyword evidence="1" id="KW-0472">Membrane</keyword>
<dbReference type="EMBL" id="JASJQH010006982">
    <property type="protein sequence ID" value="KAK9721368.1"/>
    <property type="molecule type" value="Genomic_DNA"/>
</dbReference>
<feature type="transmembrane region" description="Helical" evidence="1">
    <location>
        <begin position="12"/>
        <end position="32"/>
    </location>
</feature>
<proteinExistence type="predicted"/>
<keyword evidence="3" id="KW-1185">Reference proteome</keyword>